<keyword evidence="3" id="KW-0175">Coiled coil</keyword>
<evidence type="ECO:0000313" key="6">
    <source>
        <dbReference type="Proteomes" id="UP000070700"/>
    </source>
</evidence>
<dbReference type="EMBL" id="KQ947438">
    <property type="protein sequence ID" value="KUJ07771.1"/>
    <property type="molecule type" value="Genomic_DNA"/>
</dbReference>
<dbReference type="Proteomes" id="UP000070700">
    <property type="component" value="Unassembled WGS sequence"/>
</dbReference>
<dbReference type="SUPFAM" id="SSF48403">
    <property type="entry name" value="Ankyrin repeat"/>
    <property type="match status" value="1"/>
</dbReference>
<keyword evidence="2" id="KW-0040">ANK repeat</keyword>
<feature type="domain" description="Nephrocystin 3-like N-terminal" evidence="4">
    <location>
        <begin position="225"/>
        <end position="391"/>
    </location>
</feature>
<dbReference type="PANTHER" id="PTHR10039:SF16">
    <property type="entry name" value="GPI INOSITOL-DEACYLASE"/>
    <property type="match status" value="1"/>
</dbReference>
<dbReference type="STRING" id="149040.A0A132B605"/>
<dbReference type="SUPFAM" id="SSF52540">
    <property type="entry name" value="P-loop containing nucleoside triphosphate hydrolases"/>
    <property type="match status" value="1"/>
</dbReference>
<keyword evidence="1" id="KW-0677">Repeat</keyword>
<reference evidence="5 6" key="1">
    <citation type="submission" date="2015-10" db="EMBL/GenBank/DDBJ databases">
        <title>Full genome of DAOMC 229536 Phialocephala scopiformis, a fungal endophyte of spruce producing the potent anti-insectan compound rugulosin.</title>
        <authorList>
            <consortium name="DOE Joint Genome Institute"/>
            <person name="Walker A.K."/>
            <person name="Frasz S.L."/>
            <person name="Seifert K.A."/>
            <person name="Miller J.D."/>
            <person name="Mondo S.J."/>
            <person name="Labutti K."/>
            <person name="Lipzen A."/>
            <person name="Dockter R."/>
            <person name="Kennedy M."/>
            <person name="Grigoriev I.V."/>
            <person name="Spatafora J.W."/>
        </authorList>
    </citation>
    <scope>NUCLEOTIDE SEQUENCE [LARGE SCALE GENOMIC DNA]</scope>
    <source>
        <strain evidence="5 6">CBS 120377</strain>
    </source>
</reference>
<accession>A0A132B605</accession>
<gene>
    <name evidence="5" type="ORF">LY89DRAFT_742543</name>
</gene>
<protein>
    <recommendedName>
        <fullName evidence="4">Nephrocystin 3-like N-terminal domain-containing protein</fullName>
    </recommendedName>
</protein>
<dbReference type="RefSeq" id="XP_018062126.1">
    <property type="nucleotide sequence ID" value="XM_018220837.1"/>
</dbReference>
<name>A0A132B605_MOLSC</name>
<feature type="repeat" description="ANK" evidence="2">
    <location>
        <begin position="949"/>
        <end position="976"/>
    </location>
</feature>
<dbReference type="InParanoid" id="A0A132B605"/>
<dbReference type="PANTHER" id="PTHR10039">
    <property type="entry name" value="AMELOGENIN"/>
    <property type="match status" value="1"/>
</dbReference>
<dbReference type="Pfam" id="PF24883">
    <property type="entry name" value="NPHP3_N"/>
    <property type="match status" value="1"/>
</dbReference>
<proteinExistence type="predicted"/>
<dbReference type="InterPro" id="IPR027417">
    <property type="entry name" value="P-loop_NTPase"/>
</dbReference>
<dbReference type="KEGG" id="psco:LY89DRAFT_742543"/>
<evidence type="ECO:0000256" key="3">
    <source>
        <dbReference type="SAM" id="Coils"/>
    </source>
</evidence>
<dbReference type="AlphaFoldDB" id="A0A132B605"/>
<organism evidence="5 6">
    <name type="scientific">Mollisia scopiformis</name>
    <name type="common">Conifer needle endophyte fungus</name>
    <name type="synonym">Phialocephala scopiformis</name>
    <dbReference type="NCBI Taxonomy" id="149040"/>
    <lineage>
        <taxon>Eukaryota</taxon>
        <taxon>Fungi</taxon>
        <taxon>Dikarya</taxon>
        <taxon>Ascomycota</taxon>
        <taxon>Pezizomycotina</taxon>
        <taxon>Leotiomycetes</taxon>
        <taxon>Helotiales</taxon>
        <taxon>Mollisiaceae</taxon>
        <taxon>Mollisia</taxon>
    </lineage>
</organism>
<dbReference type="Pfam" id="PF13637">
    <property type="entry name" value="Ank_4"/>
    <property type="match status" value="1"/>
</dbReference>
<feature type="coiled-coil region" evidence="3">
    <location>
        <begin position="24"/>
        <end position="79"/>
    </location>
</feature>
<dbReference type="Gene3D" id="1.25.40.20">
    <property type="entry name" value="Ankyrin repeat-containing domain"/>
    <property type="match status" value="2"/>
</dbReference>
<keyword evidence="6" id="KW-1185">Reference proteome</keyword>
<dbReference type="PROSITE" id="PS50088">
    <property type="entry name" value="ANK_REPEAT"/>
    <property type="match status" value="1"/>
</dbReference>
<dbReference type="InterPro" id="IPR002110">
    <property type="entry name" value="Ankyrin_rpt"/>
</dbReference>
<dbReference type="InterPro" id="IPR036770">
    <property type="entry name" value="Ankyrin_rpt-contain_sf"/>
</dbReference>
<dbReference type="InterPro" id="IPR056884">
    <property type="entry name" value="NPHP3-like_N"/>
</dbReference>
<dbReference type="Gene3D" id="3.40.50.300">
    <property type="entry name" value="P-loop containing nucleotide triphosphate hydrolases"/>
    <property type="match status" value="1"/>
</dbReference>
<evidence type="ECO:0000313" key="5">
    <source>
        <dbReference type="EMBL" id="KUJ07771.1"/>
    </source>
</evidence>
<sequence>MDGLSVAASVAGIVQLADTIFTRLQRYAKAVKHASKDIRNLSDQIRELSMLLHHLKLIVNGLEEEEEEEREEAGLSRDESSSNLADFRLHHVSSCYTTLRGIEDKLDKYLPKGQEHRRFKQALRDLKWPFSASDIKELLAEVEAHKRNIHLALSGETLAVVFKTLSRQDDLAAGIEEIKANQNERWAMQVRIHLDKKKEDVLAFFCKVDPSSNHRMSLKLRHPMTGLWVTEGLKFQAWLVTRNSKLWLSGIPGAGKTVIAACVIEEAMKRSSQDHAVAYFYCDYKDEEKQKPVEILGSLANQLAKLNEEAYSKLEQLYHGCHTNKSSGACAPKPEELLSTINEMASCFDEVSVLVDGLDECGRTHTPQIVQLLAGLASGRSSNTRTLFLSRDEPEISAILKEEYTHLRIEAHSEDLRLYVTAEIETRQHKTGREQLRIRSAGLKDEITKTLIERAGGMFRWVSCQLDYLCSLRTDALKNKALKSLPPGLEETYERILQQVNQEDITIQRMVQRTLQWTVSSLARISKTALSHAISIEDNDRIIDLDSVYEEEDILMYCSSLIRRSADGEYFEMAHFTVKEYLSKLPIEGADCSDYSQAQQFVFPQLAITCLNYLLLDSFNGSIIEDLETWKDQSNKYPFREHAVEYWTKYAQEHMQNDRVSELSQHLFGASRGGCFLSWARDYFYHDVLTLTVEGSMAVLFDKFTRDFCAGGLKPLHMAAALGLPSICSWLLESNCGVTERCYLGAPLHCTILGRIWLVRSQVFDNWFNYRAVFDHDDAEDTEGRNQVLEMLLAKGADCKALYQDGFGVEFSCSYLAFFFQSTANANYPLLKLLAEGSELDEKVMAYIERHSDRILDERDFVEALICKLKEMDLAQAFRLQAALKLDTSGSRAIAKYISKSSVPTSTSGQIDLFLSAIRFDQTERMEELIRNERLDIILQDPNSIAEFLHAAAKRKAIGALRLLLSLGADINSVDQDGWTALHFVALDMDKNERHEQ</sequence>
<evidence type="ECO:0000256" key="2">
    <source>
        <dbReference type="PROSITE-ProRule" id="PRU00023"/>
    </source>
</evidence>
<evidence type="ECO:0000259" key="4">
    <source>
        <dbReference type="Pfam" id="PF24883"/>
    </source>
</evidence>
<dbReference type="GeneID" id="28830563"/>
<dbReference type="OrthoDB" id="3557006at2759"/>
<evidence type="ECO:0000256" key="1">
    <source>
        <dbReference type="ARBA" id="ARBA00022737"/>
    </source>
</evidence>